<dbReference type="Proteomes" id="UP001066276">
    <property type="component" value="Chromosome 4_2"/>
</dbReference>
<gene>
    <name evidence="2" type="ORF">NDU88_008113</name>
</gene>
<dbReference type="AlphaFoldDB" id="A0AAV7SUU3"/>
<evidence type="ECO:0008006" key="4">
    <source>
        <dbReference type="Google" id="ProtNLM"/>
    </source>
</evidence>
<keyword evidence="3" id="KW-1185">Reference proteome</keyword>
<feature type="non-terminal residue" evidence="2">
    <location>
        <position position="1"/>
    </location>
</feature>
<feature type="signal peptide" evidence="1">
    <location>
        <begin position="1"/>
        <end position="17"/>
    </location>
</feature>
<comment type="caution">
    <text evidence="2">The sequence shown here is derived from an EMBL/GenBank/DDBJ whole genome shotgun (WGS) entry which is preliminary data.</text>
</comment>
<feature type="non-terminal residue" evidence="2">
    <location>
        <position position="85"/>
    </location>
</feature>
<name>A0AAV7SUU3_PLEWA</name>
<evidence type="ECO:0000313" key="3">
    <source>
        <dbReference type="Proteomes" id="UP001066276"/>
    </source>
</evidence>
<organism evidence="2 3">
    <name type="scientific">Pleurodeles waltl</name>
    <name type="common">Iberian ribbed newt</name>
    <dbReference type="NCBI Taxonomy" id="8319"/>
    <lineage>
        <taxon>Eukaryota</taxon>
        <taxon>Metazoa</taxon>
        <taxon>Chordata</taxon>
        <taxon>Craniata</taxon>
        <taxon>Vertebrata</taxon>
        <taxon>Euteleostomi</taxon>
        <taxon>Amphibia</taxon>
        <taxon>Batrachia</taxon>
        <taxon>Caudata</taxon>
        <taxon>Salamandroidea</taxon>
        <taxon>Salamandridae</taxon>
        <taxon>Pleurodelinae</taxon>
        <taxon>Pleurodeles</taxon>
    </lineage>
</organism>
<reference evidence="2" key="1">
    <citation type="journal article" date="2022" name="bioRxiv">
        <title>Sequencing and chromosome-scale assembly of the giantPleurodeles waltlgenome.</title>
        <authorList>
            <person name="Brown T."/>
            <person name="Elewa A."/>
            <person name="Iarovenko S."/>
            <person name="Subramanian E."/>
            <person name="Araus A.J."/>
            <person name="Petzold A."/>
            <person name="Susuki M."/>
            <person name="Suzuki K.-i.T."/>
            <person name="Hayashi T."/>
            <person name="Toyoda A."/>
            <person name="Oliveira C."/>
            <person name="Osipova E."/>
            <person name="Leigh N.D."/>
            <person name="Simon A."/>
            <person name="Yun M.H."/>
        </authorList>
    </citation>
    <scope>NUCLEOTIDE SEQUENCE</scope>
    <source>
        <strain evidence="2">20211129_DDA</strain>
        <tissue evidence="2">Liver</tissue>
    </source>
</reference>
<feature type="chain" id="PRO_5043540982" description="Secreted protein" evidence="1">
    <location>
        <begin position="18"/>
        <end position="85"/>
    </location>
</feature>
<sequence>LQLCAGAVLIPCTYCYAQELCSIPCAGAVCRSRSCAHRMHPGLCAGAVLIPCRYSCVQELYLSHAPTAVCRSYADPRHLHLCGEA</sequence>
<accession>A0AAV7SUU3</accession>
<protein>
    <recommendedName>
        <fullName evidence="4">Secreted protein</fullName>
    </recommendedName>
</protein>
<dbReference type="EMBL" id="JANPWB010000008">
    <property type="protein sequence ID" value="KAJ1167724.1"/>
    <property type="molecule type" value="Genomic_DNA"/>
</dbReference>
<proteinExistence type="predicted"/>
<evidence type="ECO:0000256" key="1">
    <source>
        <dbReference type="SAM" id="SignalP"/>
    </source>
</evidence>
<keyword evidence="1" id="KW-0732">Signal</keyword>
<evidence type="ECO:0000313" key="2">
    <source>
        <dbReference type="EMBL" id="KAJ1167724.1"/>
    </source>
</evidence>